<dbReference type="PROSITE" id="PS00107">
    <property type="entry name" value="PROTEIN_KINASE_ATP"/>
    <property type="match status" value="1"/>
</dbReference>
<dbReference type="Gene3D" id="1.25.40.10">
    <property type="entry name" value="Tetratricopeptide repeat domain"/>
    <property type="match status" value="1"/>
</dbReference>
<dbReference type="GO" id="GO:0004672">
    <property type="term" value="F:protein kinase activity"/>
    <property type="evidence" value="ECO:0007669"/>
    <property type="project" value="InterPro"/>
</dbReference>
<dbReference type="InterPro" id="IPR011009">
    <property type="entry name" value="Kinase-like_dom_sf"/>
</dbReference>
<dbReference type="CDD" id="cd00180">
    <property type="entry name" value="PKc"/>
    <property type="match status" value="1"/>
</dbReference>
<gene>
    <name evidence="5" type="ORF">IMSHALPRED_006874</name>
</gene>
<dbReference type="SUPFAM" id="SSF48452">
    <property type="entry name" value="TPR-like"/>
    <property type="match status" value="1"/>
</dbReference>
<proteinExistence type="predicted"/>
<comment type="caution">
    <text evidence="5">The sequence shown here is derived from an EMBL/GenBank/DDBJ whole genome shotgun (WGS) entry which is preliminary data.</text>
</comment>
<dbReference type="EMBL" id="CAJPDT010000042">
    <property type="protein sequence ID" value="CAF9926159.1"/>
    <property type="molecule type" value="Genomic_DNA"/>
</dbReference>
<dbReference type="InterPro" id="IPR017441">
    <property type="entry name" value="Protein_kinase_ATP_BS"/>
</dbReference>
<evidence type="ECO:0000256" key="1">
    <source>
        <dbReference type="ARBA" id="ARBA00022741"/>
    </source>
</evidence>
<dbReference type="InterPro" id="IPR011990">
    <property type="entry name" value="TPR-like_helical_dom_sf"/>
</dbReference>
<protein>
    <recommendedName>
        <fullName evidence="4">Protein kinase domain-containing protein</fullName>
    </recommendedName>
</protein>
<evidence type="ECO:0000313" key="6">
    <source>
        <dbReference type="Proteomes" id="UP000664534"/>
    </source>
</evidence>
<feature type="domain" description="Protein kinase" evidence="4">
    <location>
        <begin position="152"/>
        <end position="456"/>
    </location>
</feature>
<dbReference type="AlphaFoldDB" id="A0A8H3FMM5"/>
<dbReference type="Pfam" id="PF13424">
    <property type="entry name" value="TPR_12"/>
    <property type="match status" value="1"/>
</dbReference>
<dbReference type="OrthoDB" id="626167at2759"/>
<dbReference type="GO" id="GO:0005524">
    <property type="term" value="F:ATP binding"/>
    <property type="evidence" value="ECO:0007669"/>
    <property type="project" value="UniProtKB-UniRule"/>
</dbReference>
<dbReference type="Proteomes" id="UP000664534">
    <property type="component" value="Unassembled WGS sequence"/>
</dbReference>
<dbReference type="SUPFAM" id="SSF56112">
    <property type="entry name" value="Protein kinase-like (PK-like)"/>
    <property type="match status" value="1"/>
</dbReference>
<dbReference type="PROSITE" id="PS00108">
    <property type="entry name" value="PROTEIN_KINASE_ST"/>
    <property type="match status" value="1"/>
</dbReference>
<dbReference type="PROSITE" id="PS50011">
    <property type="entry name" value="PROTEIN_KINASE_DOM"/>
    <property type="match status" value="1"/>
</dbReference>
<dbReference type="Pfam" id="PF13374">
    <property type="entry name" value="TPR_10"/>
    <property type="match status" value="1"/>
</dbReference>
<dbReference type="InterPro" id="IPR000719">
    <property type="entry name" value="Prot_kinase_dom"/>
</dbReference>
<keyword evidence="2 3" id="KW-0067">ATP-binding</keyword>
<name>A0A8H3FMM5_9LECA</name>
<dbReference type="Pfam" id="PF00069">
    <property type="entry name" value="Pkinase"/>
    <property type="match status" value="1"/>
</dbReference>
<dbReference type="Gene3D" id="1.10.510.10">
    <property type="entry name" value="Transferase(Phosphotransferase) domain 1"/>
    <property type="match status" value="1"/>
</dbReference>
<keyword evidence="1 3" id="KW-0547">Nucleotide-binding</keyword>
<evidence type="ECO:0000256" key="2">
    <source>
        <dbReference type="ARBA" id="ARBA00022840"/>
    </source>
</evidence>
<evidence type="ECO:0000256" key="3">
    <source>
        <dbReference type="PROSITE-ProRule" id="PRU10141"/>
    </source>
</evidence>
<dbReference type="SMART" id="SM00220">
    <property type="entry name" value="S_TKc"/>
    <property type="match status" value="1"/>
</dbReference>
<evidence type="ECO:0000259" key="4">
    <source>
        <dbReference type="PROSITE" id="PS50011"/>
    </source>
</evidence>
<sequence>MSYLNAETGTRPYIRTIADRVKPTNAQSHSIVYLVIGKTGNHLSGADSDALPQPRSAQGSADLKSLFRLNFLYTAGASAQYRPIPSFASPVDILTLWNEMNPHTFGFTAMMERFSSKISLSNLEASRSTYNFLSFLATAQALGVAILPISWHSAREEIGRGGTSKVNQALANLQMSFAFKRVTDDERLERSEGEIYQSLINEMTVLSHRGVREHPSIARLLGICWDTSDSTIWPVLVFEKSQYGDLFSFARTKVGKELDSNARLKLCIEIGKAVMDMHSQNIIHGDLKPQNVLIFKDHAGTYTAKVIDFGYSTRYADDEHAIGMPISWAWTAPEHTRLNQRWTPFEARKMDTFSLGMLCLWVLFEESLSGGTILLEDAEFAGRNEPFCSDNELSTAVLEAFKREKQLPLLVRQLLEAEVYLSDDKKYAIKDFFGSVLDEDPKRRDLTVGGLFNDSVQSRTGSSPSSSELEETKPIACDTEFQIETSIMDLYFCDYRVRSHIAECLEERLSQSPASSFVMSTSNVAYQIALCYELGFGVERDDYKSMEALHSSGRTRVDVEETLNRSSKGQNIVDQDPCVREVFHRGHLPLTEFSFYYLERDKLEEAESRLFREIRDLELSIGDKSYVTLLVRSVLSTILVLQKRWKEAEGLQVDIVQTSMKMGMDPNDPSLLTAIGNLAFIYQQFGDWKNAERLRLTLMESNTKALDAGHISSLHNMGSLAEIYRHQGRLDDAERLESQIVELSTDLLGTDHPATLISRHELAWTYKKQRRWEDAERLEIQNLEMITRVSGGEHPNTLTAMSSLAYTVAVQGRWEEAERQGIQIVEGRKKVLGTEHPDTIAAMDVLEYVSSRSDASKRRQLK</sequence>
<keyword evidence="6" id="KW-1185">Reference proteome</keyword>
<evidence type="ECO:0000313" key="5">
    <source>
        <dbReference type="EMBL" id="CAF9926159.1"/>
    </source>
</evidence>
<organism evidence="5 6">
    <name type="scientific">Imshaugia aleurites</name>
    <dbReference type="NCBI Taxonomy" id="172621"/>
    <lineage>
        <taxon>Eukaryota</taxon>
        <taxon>Fungi</taxon>
        <taxon>Dikarya</taxon>
        <taxon>Ascomycota</taxon>
        <taxon>Pezizomycotina</taxon>
        <taxon>Lecanoromycetes</taxon>
        <taxon>OSLEUM clade</taxon>
        <taxon>Lecanoromycetidae</taxon>
        <taxon>Lecanorales</taxon>
        <taxon>Lecanorineae</taxon>
        <taxon>Parmeliaceae</taxon>
        <taxon>Imshaugia</taxon>
    </lineage>
</organism>
<dbReference type="PANTHER" id="PTHR46082">
    <property type="entry name" value="ATP/GTP-BINDING PROTEIN-RELATED"/>
    <property type="match status" value="1"/>
</dbReference>
<dbReference type="InterPro" id="IPR008271">
    <property type="entry name" value="Ser/Thr_kinase_AS"/>
</dbReference>
<accession>A0A8H3FMM5</accession>
<dbReference type="PANTHER" id="PTHR46082:SF11">
    <property type="entry name" value="AAA+ ATPASE DOMAIN-CONTAINING PROTEIN-RELATED"/>
    <property type="match status" value="1"/>
</dbReference>
<reference evidence="5" key="1">
    <citation type="submission" date="2021-03" db="EMBL/GenBank/DDBJ databases">
        <authorList>
            <person name="Tagirdzhanova G."/>
        </authorList>
    </citation>
    <scope>NUCLEOTIDE SEQUENCE</scope>
</reference>
<dbReference type="InterPro" id="IPR053137">
    <property type="entry name" value="NLR-like"/>
</dbReference>
<feature type="binding site" evidence="3">
    <location>
        <position position="180"/>
    </location>
    <ligand>
        <name>ATP</name>
        <dbReference type="ChEBI" id="CHEBI:30616"/>
    </ligand>
</feature>